<accession>A0A0D3GCG6</accession>
<keyword evidence="3" id="KW-1185">Reference proteome</keyword>
<evidence type="ECO:0000313" key="2">
    <source>
        <dbReference type="EnsemblPlants" id="OBART06G02180.1"/>
    </source>
</evidence>
<feature type="region of interest" description="Disordered" evidence="1">
    <location>
        <begin position="1"/>
        <end position="37"/>
    </location>
</feature>
<name>A0A0D3GCG6_9ORYZ</name>
<protein>
    <submittedName>
        <fullName evidence="2">Uncharacterized protein</fullName>
    </submittedName>
</protein>
<proteinExistence type="predicted"/>
<organism evidence="2">
    <name type="scientific">Oryza barthii</name>
    <dbReference type="NCBI Taxonomy" id="65489"/>
    <lineage>
        <taxon>Eukaryota</taxon>
        <taxon>Viridiplantae</taxon>
        <taxon>Streptophyta</taxon>
        <taxon>Embryophyta</taxon>
        <taxon>Tracheophyta</taxon>
        <taxon>Spermatophyta</taxon>
        <taxon>Magnoliopsida</taxon>
        <taxon>Liliopsida</taxon>
        <taxon>Poales</taxon>
        <taxon>Poaceae</taxon>
        <taxon>BOP clade</taxon>
        <taxon>Oryzoideae</taxon>
        <taxon>Oryzeae</taxon>
        <taxon>Oryzinae</taxon>
        <taxon>Oryza</taxon>
    </lineage>
</organism>
<feature type="compositionally biased region" description="Basic residues" evidence="1">
    <location>
        <begin position="17"/>
        <end position="26"/>
    </location>
</feature>
<dbReference type="PaxDb" id="65489-OBART06G02180.1"/>
<evidence type="ECO:0000256" key="1">
    <source>
        <dbReference type="SAM" id="MobiDB-lite"/>
    </source>
</evidence>
<dbReference type="Gramene" id="OBART06G02180.1">
    <property type="protein sequence ID" value="OBART06G02180.1"/>
    <property type="gene ID" value="OBART06G02180"/>
</dbReference>
<dbReference type="EnsemblPlants" id="OBART06G02180.1">
    <property type="protein sequence ID" value="OBART06G02180.1"/>
    <property type="gene ID" value="OBART06G02180"/>
</dbReference>
<sequence>MEASKAAKKANSEAKKAKPQAKKYPNKHSSPSAEDLLTLTETSVHPIPSKLPIDRLLRSLLSIEDHITPEVTHITPELHQKFEGQSHPITPELH</sequence>
<dbReference type="HOGENOM" id="CLU_2389668_0_0_1"/>
<dbReference type="AlphaFoldDB" id="A0A0D3GCG6"/>
<evidence type="ECO:0000313" key="3">
    <source>
        <dbReference type="Proteomes" id="UP000026960"/>
    </source>
</evidence>
<reference evidence="2" key="2">
    <citation type="submission" date="2015-03" db="UniProtKB">
        <authorList>
            <consortium name="EnsemblPlants"/>
        </authorList>
    </citation>
    <scope>IDENTIFICATION</scope>
</reference>
<reference evidence="2" key="1">
    <citation type="journal article" date="2009" name="Rice">
        <title>De Novo Next Generation Sequencing of Plant Genomes.</title>
        <authorList>
            <person name="Rounsley S."/>
            <person name="Marri P.R."/>
            <person name="Yu Y."/>
            <person name="He R."/>
            <person name="Sisneros N."/>
            <person name="Goicoechea J.L."/>
            <person name="Lee S.J."/>
            <person name="Angelova A."/>
            <person name="Kudrna D."/>
            <person name="Luo M."/>
            <person name="Affourtit J."/>
            <person name="Desany B."/>
            <person name="Knight J."/>
            <person name="Niazi F."/>
            <person name="Egholm M."/>
            <person name="Wing R.A."/>
        </authorList>
    </citation>
    <scope>NUCLEOTIDE SEQUENCE [LARGE SCALE GENOMIC DNA]</scope>
    <source>
        <strain evidence="2">cv. IRGC 105608</strain>
    </source>
</reference>
<dbReference type="Proteomes" id="UP000026960">
    <property type="component" value="Chromosome 6"/>
</dbReference>